<sequence length="132" mass="14828">MAIEASNTSNRTAALTKRPAEPEPISPFTFAPEPARKKQEPGPKASSSKVILPESDENFQVSVRLHPKFDVFPDILRTALERMHRAAYVAYMDDVSTESHLTPKLTYSIVTGQRLSPYKESDFAFTTHKTDF</sequence>
<organism evidence="2 3">
    <name type="scientific">Didymella pomorum</name>
    <dbReference type="NCBI Taxonomy" id="749634"/>
    <lineage>
        <taxon>Eukaryota</taxon>
        <taxon>Fungi</taxon>
        <taxon>Dikarya</taxon>
        <taxon>Ascomycota</taxon>
        <taxon>Pezizomycotina</taxon>
        <taxon>Dothideomycetes</taxon>
        <taxon>Pleosporomycetidae</taxon>
        <taxon>Pleosporales</taxon>
        <taxon>Pleosporineae</taxon>
        <taxon>Didymellaceae</taxon>
        <taxon>Didymella</taxon>
    </lineage>
</organism>
<dbReference type="Proteomes" id="UP001140510">
    <property type="component" value="Unassembled WGS sequence"/>
</dbReference>
<evidence type="ECO:0000313" key="2">
    <source>
        <dbReference type="EMBL" id="KAJ4408122.1"/>
    </source>
</evidence>
<keyword evidence="3" id="KW-1185">Reference proteome</keyword>
<evidence type="ECO:0000313" key="3">
    <source>
        <dbReference type="Proteomes" id="UP001140510"/>
    </source>
</evidence>
<evidence type="ECO:0000256" key="1">
    <source>
        <dbReference type="SAM" id="MobiDB-lite"/>
    </source>
</evidence>
<feature type="region of interest" description="Disordered" evidence="1">
    <location>
        <begin position="1"/>
        <end position="53"/>
    </location>
</feature>
<name>A0A9W8ZGF9_9PLEO</name>
<gene>
    <name evidence="2" type="ORF">N0V91_003470</name>
</gene>
<comment type="caution">
    <text evidence="2">The sequence shown here is derived from an EMBL/GenBank/DDBJ whole genome shotgun (WGS) entry which is preliminary data.</text>
</comment>
<feature type="compositionally biased region" description="Polar residues" evidence="1">
    <location>
        <begin position="1"/>
        <end position="13"/>
    </location>
</feature>
<dbReference type="OrthoDB" id="3771551at2759"/>
<proteinExistence type="predicted"/>
<dbReference type="EMBL" id="JAPEVA010000017">
    <property type="protein sequence ID" value="KAJ4408122.1"/>
    <property type="molecule type" value="Genomic_DNA"/>
</dbReference>
<accession>A0A9W8ZGF9</accession>
<dbReference type="AlphaFoldDB" id="A0A9W8ZGF9"/>
<reference evidence="2" key="1">
    <citation type="submission" date="2022-10" db="EMBL/GenBank/DDBJ databases">
        <title>Tapping the CABI collections for fungal endophytes: first genome assemblies for Collariella, Neodidymelliopsis, Ascochyta clinopodiicola, Didymella pomorum, Didymosphaeria variabile, Neocosmospora piperis and Neocucurbitaria cava.</title>
        <authorList>
            <person name="Hill R."/>
        </authorList>
    </citation>
    <scope>NUCLEOTIDE SEQUENCE</scope>
    <source>
        <strain evidence="2">IMI 355091</strain>
    </source>
</reference>
<protein>
    <submittedName>
        <fullName evidence="2">Uncharacterized protein</fullName>
    </submittedName>
</protein>